<evidence type="ECO:0000313" key="2">
    <source>
        <dbReference type="Proteomes" id="UP000054007"/>
    </source>
</evidence>
<evidence type="ECO:0000313" key="1">
    <source>
        <dbReference type="EMBL" id="KIY65589.1"/>
    </source>
</evidence>
<accession>A0A0D7B5X3</accession>
<dbReference type="EMBL" id="KN880584">
    <property type="protein sequence ID" value="KIY65589.1"/>
    <property type="molecule type" value="Genomic_DNA"/>
</dbReference>
<protein>
    <submittedName>
        <fullName evidence="1">Uncharacterized protein</fullName>
    </submittedName>
</protein>
<gene>
    <name evidence="1" type="ORF">CYLTODRAFT_456164</name>
</gene>
<organism evidence="1 2">
    <name type="scientific">Cylindrobasidium torrendii FP15055 ss-10</name>
    <dbReference type="NCBI Taxonomy" id="1314674"/>
    <lineage>
        <taxon>Eukaryota</taxon>
        <taxon>Fungi</taxon>
        <taxon>Dikarya</taxon>
        <taxon>Basidiomycota</taxon>
        <taxon>Agaricomycotina</taxon>
        <taxon>Agaricomycetes</taxon>
        <taxon>Agaricomycetidae</taxon>
        <taxon>Agaricales</taxon>
        <taxon>Marasmiineae</taxon>
        <taxon>Physalacriaceae</taxon>
        <taxon>Cylindrobasidium</taxon>
    </lineage>
</organism>
<dbReference type="AlphaFoldDB" id="A0A0D7B5X3"/>
<reference evidence="1 2" key="1">
    <citation type="journal article" date="2015" name="Fungal Genet. Biol.">
        <title>Evolution of novel wood decay mechanisms in Agaricales revealed by the genome sequences of Fistulina hepatica and Cylindrobasidium torrendii.</title>
        <authorList>
            <person name="Floudas D."/>
            <person name="Held B.W."/>
            <person name="Riley R."/>
            <person name="Nagy L.G."/>
            <person name="Koehler G."/>
            <person name="Ransdell A.S."/>
            <person name="Younus H."/>
            <person name="Chow J."/>
            <person name="Chiniquy J."/>
            <person name="Lipzen A."/>
            <person name="Tritt A."/>
            <person name="Sun H."/>
            <person name="Haridas S."/>
            <person name="LaButti K."/>
            <person name="Ohm R.A."/>
            <person name="Kues U."/>
            <person name="Blanchette R.A."/>
            <person name="Grigoriev I.V."/>
            <person name="Minto R.E."/>
            <person name="Hibbett D.S."/>
        </authorList>
    </citation>
    <scope>NUCLEOTIDE SEQUENCE [LARGE SCALE GENOMIC DNA]</scope>
    <source>
        <strain evidence="1 2">FP15055 ss-10</strain>
    </source>
</reference>
<sequence>MNSSLPLDCFSLSNDFSSPVVDMRYIDPSANDDRLLDRLEYFHGMYRGDSEGYLHSELNTIKCRKDFATLLTDSVRNARLFMFPKETIATLRKLQLFTTSNSQTSLELRSSFDKEFPPGFYEYRFIFLDFKQTIYVRDPTTGRITGHDAPYNYLPKVQTTLNPCFWATRTSGSAASKAMLFKGNNCTSRAFTLGITYNQRIPLDFFYHGGRALGDFPRRHMPYTPRELGVPELPTARKRARSEVDSDDWTAVSVIDANCDLPGITAWRESATDTHSSGSRTLVDVEMAPPSGDKEPAGVLAQDGGCGDQWLLVLKQRAAGAADKLVRKTYDKLIRDVDRARSRPVPPAKPCKTKTTLHAAVVRPVKIRRLY</sequence>
<proteinExistence type="predicted"/>
<dbReference type="Proteomes" id="UP000054007">
    <property type="component" value="Unassembled WGS sequence"/>
</dbReference>
<dbReference type="OrthoDB" id="3088524at2759"/>
<keyword evidence="2" id="KW-1185">Reference proteome</keyword>
<name>A0A0D7B5X3_9AGAR</name>